<dbReference type="EMBL" id="AGFM01000059">
    <property type="protein sequence ID" value="EHJ59222.1"/>
    <property type="molecule type" value="Genomic_DNA"/>
</dbReference>
<dbReference type="InterPro" id="IPR036396">
    <property type="entry name" value="Cyt_P450_sf"/>
</dbReference>
<evidence type="ECO:0000313" key="2">
    <source>
        <dbReference type="EMBL" id="EHJ59222.1"/>
    </source>
</evidence>
<gene>
    <name evidence="2" type="ORF">NSU_3816</name>
</gene>
<evidence type="ECO:0000256" key="1">
    <source>
        <dbReference type="ARBA" id="ARBA00010617"/>
    </source>
</evidence>
<dbReference type="PANTHER" id="PTHR46696">
    <property type="entry name" value="P450, PUTATIVE (EUROFUNG)-RELATED"/>
    <property type="match status" value="1"/>
</dbReference>
<dbReference type="eggNOG" id="COG2124">
    <property type="taxonomic scope" value="Bacteria"/>
</dbReference>
<dbReference type="GO" id="GO:0005506">
    <property type="term" value="F:iron ion binding"/>
    <property type="evidence" value="ECO:0007669"/>
    <property type="project" value="InterPro"/>
</dbReference>
<dbReference type="Pfam" id="PF00067">
    <property type="entry name" value="p450"/>
    <property type="match status" value="1"/>
</dbReference>
<name>G6EHJ5_9SPHN</name>
<dbReference type="PRINTS" id="PR00359">
    <property type="entry name" value="BP450"/>
</dbReference>
<sequence>MRSSNHGYSNREVEFRCGGAKLGVPCMIEDQIDLTMGDAPVPRPSHVPVERMVDLDIYRLPGSGDDFLRAWMEVAESAPARVIWTPRNGGHWVVLGGTDIAHVYSDHEHFSSKITLVPRKWGELYPLRPTTLDPPEHQPYRRILTGLLSSRTVRRSIPIVRELASRAAEGIRHRGACDIVADYAAALPLALFAALAGIEADRMAVLPGYAAHLLADEGTDLPEPVMDRFTTFLRALIAERRALPGDDIITALLAGQIDGRPIEDDEAADVATALLTGGLDTVVSLFAMMMRHLAGEDALRSRLVADPELLPAAVREMTRRFAIMTKARLVRAEQLLDGVTLKAGDMVVMPPLHGLDPTIFPDPLRVDLTRDAAPHSAYGNGVHRCPGAQLAEAEMTVMLKEWLARIPNFMLDPDRPVRMQGGVLGTVVTCHLRWDTATAAP</sequence>
<proteinExistence type="inferred from homology"/>
<dbReference type="GO" id="GO:0016705">
    <property type="term" value="F:oxidoreductase activity, acting on paired donors, with incorporation or reduction of molecular oxygen"/>
    <property type="evidence" value="ECO:0007669"/>
    <property type="project" value="InterPro"/>
</dbReference>
<reference evidence="2 3" key="1">
    <citation type="journal article" date="2012" name="J. Bacteriol.">
        <title>Genome sequence of benzo(a)pyrene-degrading bacterium Novosphingobium pentaromativorans US6-1.</title>
        <authorList>
            <person name="Luo Y.R."/>
            <person name="Kang S.G."/>
            <person name="Kim S.J."/>
            <person name="Kim M.R."/>
            <person name="Li N."/>
            <person name="Lee J.H."/>
            <person name="Kwon K.K."/>
        </authorList>
    </citation>
    <scope>NUCLEOTIDE SEQUENCE [LARGE SCALE GENOMIC DNA]</scope>
    <source>
        <strain evidence="2 3">US6-1</strain>
    </source>
</reference>
<dbReference type="InterPro" id="IPR002397">
    <property type="entry name" value="Cyt_P450_B"/>
</dbReference>
<dbReference type="SUPFAM" id="SSF48264">
    <property type="entry name" value="Cytochrome P450"/>
    <property type="match status" value="1"/>
</dbReference>
<accession>G6EHJ5</accession>
<comment type="caution">
    <text evidence="2">The sequence shown here is derived from an EMBL/GenBank/DDBJ whole genome shotgun (WGS) entry which is preliminary data.</text>
</comment>
<comment type="similarity">
    <text evidence="1">Belongs to the cytochrome P450 family.</text>
</comment>
<dbReference type="Proteomes" id="UP000004030">
    <property type="component" value="Unassembled WGS sequence"/>
</dbReference>
<keyword evidence="3" id="KW-1185">Reference proteome</keyword>
<dbReference type="PANTHER" id="PTHR46696:SF6">
    <property type="entry name" value="P450, PUTATIVE (EUROFUNG)-RELATED"/>
    <property type="match status" value="1"/>
</dbReference>
<organism evidence="2 3">
    <name type="scientific">Novosphingobium pentaromativorans US6-1</name>
    <dbReference type="NCBI Taxonomy" id="1088721"/>
    <lineage>
        <taxon>Bacteria</taxon>
        <taxon>Pseudomonadati</taxon>
        <taxon>Pseudomonadota</taxon>
        <taxon>Alphaproteobacteria</taxon>
        <taxon>Sphingomonadales</taxon>
        <taxon>Sphingomonadaceae</taxon>
        <taxon>Novosphingobium</taxon>
    </lineage>
</organism>
<dbReference type="InterPro" id="IPR001128">
    <property type="entry name" value="Cyt_P450"/>
</dbReference>
<dbReference type="PATRIC" id="fig|1088721.3.peg.3757"/>
<protein>
    <recommendedName>
        <fullName evidence="4">Cytochrome P450</fullName>
    </recommendedName>
</protein>
<dbReference type="AlphaFoldDB" id="G6EHJ5"/>
<dbReference type="GO" id="GO:0004497">
    <property type="term" value="F:monooxygenase activity"/>
    <property type="evidence" value="ECO:0007669"/>
    <property type="project" value="InterPro"/>
</dbReference>
<evidence type="ECO:0000313" key="3">
    <source>
        <dbReference type="Proteomes" id="UP000004030"/>
    </source>
</evidence>
<dbReference type="Gene3D" id="1.10.630.10">
    <property type="entry name" value="Cytochrome P450"/>
    <property type="match status" value="1"/>
</dbReference>
<dbReference type="GO" id="GO:0020037">
    <property type="term" value="F:heme binding"/>
    <property type="evidence" value="ECO:0007669"/>
    <property type="project" value="InterPro"/>
</dbReference>
<evidence type="ECO:0008006" key="4">
    <source>
        <dbReference type="Google" id="ProtNLM"/>
    </source>
</evidence>